<feature type="compositionally biased region" description="Basic and acidic residues" evidence="1">
    <location>
        <begin position="360"/>
        <end position="374"/>
    </location>
</feature>
<comment type="caution">
    <text evidence="2">The sequence shown here is derived from an EMBL/GenBank/DDBJ whole genome shotgun (WGS) entry which is preliminary data.</text>
</comment>
<dbReference type="OrthoDB" id="4315271at2"/>
<protein>
    <submittedName>
        <fullName evidence="2">Uncharacterized protein</fullName>
    </submittedName>
</protein>
<evidence type="ECO:0000313" key="3">
    <source>
        <dbReference type="Proteomes" id="UP000629287"/>
    </source>
</evidence>
<dbReference type="GeneID" id="86830205"/>
<organism evidence="2 3">
    <name type="scientific">Streptomyces stelliscabiei</name>
    <dbReference type="NCBI Taxonomy" id="146820"/>
    <lineage>
        <taxon>Bacteria</taxon>
        <taxon>Bacillati</taxon>
        <taxon>Actinomycetota</taxon>
        <taxon>Actinomycetes</taxon>
        <taxon>Kitasatosporales</taxon>
        <taxon>Streptomycetaceae</taxon>
        <taxon>Streptomyces</taxon>
    </lineage>
</organism>
<evidence type="ECO:0000313" key="2">
    <source>
        <dbReference type="EMBL" id="MBE1599520.1"/>
    </source>
</evidence>
<name>A0A8I0PBP8_9ACTN</name>
<reference evidence="2 3" key="1">
    <citation type="submission" date="2020-10" db="EMBL/GenBank/DDBJ databases">
        <title>Sequencing the genomes of 1000 actinobacteria strains.</title>
        <authorList>
            <person name="Klenk H.-P."/>
        </authorList>
    </citation>
    <scope>NUCLEOTIDE SEQUENCE [LARGE SCALE GENOMIC DNA]</scope>
    <source>
        <strain evidence="2 3">DSM 41803</strain>
    </source>
</reference>
<proteinExistence type="predicted"/>
<sequence>MTAAAPLPGAGAVPRVTCGTRGAAGRRAVRVGLLVGGLFALGVLWGARASAADEGAPGVSSLPAAVTAAGTTTGTDRVVRPVGESTARPVTEADTPSIEGTAALTERPVPLTERPVPLTERPVPLTERIARPVMADVAQPVTDPVLRPVTEHAVQPVAERFAQPATEHVVRQIADDLVQPGVEAVVRPVVDDVVQPVVPPVLRPVTEGPSAVPSLPTVPGLPEPSGWTTSPVEAPPADVTPREPGRAVAGNPGSTVDGDGGSGSGGERDSVPPSVAFGPTGVVSGSVIVPAPRRDAGVGDAPVVRGPAHRSPGGLPTGSLGRHSAVDNGGPRHVEASTVASLGRAPLSVVPGAPAADVPDGVRDRHRDIPEFPG</sequence>
<dbReference type="RefSeq" id="WP_046915895.1">
    <property type="nucleotide sequence ID" value="NZ_JADBGF010000001.1"/>
</dbReference>
<feature type="region of interest" description="Disordered" evidence="1">
    <location>
        <begin position="201"/>
        <end position="374"/>
    </location>
</feature>
<evidence type="ECO:0000256" key="1">
    <source>
        <dbReference type="SAM" id="MobiDB-lite"/>
    </source>
</evidence>
<accession>A0A8I0PBP8</accession>
<keyword evidence="3" id="KW-1185">Reference proteome</keyword>
<dbReference type="Proteomes" id="UP000629287">
    <property type="component" value="Unassembled WGS sequence"/>
</dbReference>
<gene>
    <name evidence="2" type="ORF">H4687_005649</name>
</gene>
<dbReference type="EMBL" id="JADBGF010000001">
    <property type="protein sequence ID" value="MBE1599520.1"/>
    <property type="molecule type" value="Genomic_DNA"/>
</dbReference>
<dbReference type="AlphaFoldDB" id="A0A8I0PBP8"/>